<dbReference type="AlphaFoldDB" id="A0AAD5HFX4"/>
<evidence type="ECO:0000256" key="2">
    <source>
        <dbReference type="SAM" id="Phobius"/>
    </source>
</evidence>
<sequence>MSDFFNDMFQPPPSVVNGSRKDDNEQDPEWGYEDYRPKMRNVVNDRDHYMRSSRIRPFSRSSDQFRRKYDKSRGWSGIHSDMEGYTTDDEGVPLLSRKNFRPGQLKKRILDCPQLLLTVIVCIGMVMACMILLASWTASPLGNVKIKMGRVLATDKELIFDLHIHAVNYNWWTLHISSAELGVFASSKLVPDGLSSANNYTHAAEPAEYLGSLYKFDEALYFPARIFAGDREDPPTTQLRIKSPGADKGGNERWSRMIRYPYALIVRGVLRYPLLPFLGSHIESVAVCHVSHVDPATGKVSDEKDQSFCLSDS</sequence>
<dbReference type="InterPro" id="IPR024260">
    <property type="entry name" value="Vac7"/>
</dbReference>
<evidence type="ECO:0000256" key="1">
    <source>
        <dbReference type="SAM" id="MobiDB-lite"/>
    </source>
</evidence>
<protein>
    <submittedName>
        <fullName evidence="3">Uncharacterized protein</fullName>
    </submittedName>
</protein>
<dbReference type="GO" id="GO:0010513">
    <property type="term" value="P:positive regulation of phosphatidylinositol biosynthetic process"/>
    <property type="evidence" value="ECO:0007669"/>
    <property type="project" value="TreeGrafter"/>
</dbReference>
<name>A0AAD5HFX4_UMBRA</name>
<dbReference type="Pfam" id="PF12751">
    <property type="entry name" value="Vac7"/>
    <property type="match status" value="1"/>
</dbReference>
<dbReference type="GO" id="GO:1903778">
    <property type="term" value="P:protein localization to vacuolar membrane"/>
    <property type="evidence" value="ECO:0007669"/>
    <property type="project" value="TreeGrafter"/>
</dbReference>
<keyword evidence="2" id="KW-0472">Membrane</keyword>
<keyword evidence="2" id="KW-1133">Transmembrane helix</keyword>
<dbReference type="PANTHER" id="PTHR28258">
    <property type="entry name" value="VACUOLAR SEGREGATION PROTEIN 7"/>
    <property type="match status" value="1"/>
</dbReference>
<reference evidence="3" key="1">
    <citation type="submission" date="2021-06" db="EMBL/GenBank/DDBJ databases">
        <authorList>
            <consortium name="DOE Joint Genome Institute"/>
            <person name="Mondo S.J."/>
            <person name="Amses K.R."/>
            <person name="Simmons D.R."/>
            <person name="Longcore J.E."/>
            <person name="Seto K."/>
            <person name="Alves G.H."/>
            <person name="Bonds A.E."/>
            <person name="Quandt C.A."/>
            <person name="Davis W.J."/>
            <person name="Chang Y."/>
            <person name="Letcher P.M."/>
            <person name="Powell M.J."/>
            <person name="Kuo A."/>
            <person name="Labutti K."/>
            <person name="Pangilinan J."/>
            <person name="Andreopoulos W."/>
            <person name="Tritt A."/>
            <person name="Riley R."/>
            <person name="Hundley H."/>
            <person name="Johnson J."/>
            <person name="Lipzen A."/>
            <person name="Barry K."/>
            <person name="Berbee M.L."/>
            <person name="Buchler N.E."/>
            <person name="Grigoriev I.V."/>
            <person name="Spatafora J.W."/>
            <person name="Stajich J.E."/>
            <person name="James T.Y."/>
        </authorList>
    </citation>
    <scope>NUCLEOTIDE SEQUENCE</scope>
    <source>
        <strain evidence="3">AG</strain>
    </source>
</reference>
<accession>A0AAD5HFX4</accession>
<evidence type="ECO:0000313" key="3">
    <source>
        <dbReference type="EMBL" id="KAI8582885.1"/>
    </source>
</evidence>
<reference evidence="3" key="2">
    <citation type="journal article" date="2022" name="Proc. Natl. Acad. Sci. U.S.A.">
        <title>Diploid-dominant life cycles characterize the early evolution of Fungi.</title>
        <authorList>
            <person name="Amses K.R."/>
            <person name="Simmons D.R."/>
            <person name="Longcore J.E."/>
            <person name="Mondo S.J."/>
            <person name="Seto K."/>
            <person name="Jeronimo G.H."/>
            <person name="Bonds A.E."/>
            <person name="Quandt C.A."/>
            <person name="Davis W.J."/>
            <person name="Chang Y."/>
            <person name="Federici B.A."/>
            <person name="Kuo A."/>
            <person name="LaButti K."/>
            <person name="Pangilinan J."/>
            <person name="Andreopoulos W."/>
            <person name="Tritt A."/>
            <person name="Riley R."/>
            <person name="Hundley H."/>
            <person name="Johnson J."/>
            <person name="Lipzen A."/>
            <person name="Barry K."/>
            <person name="Lang B.F."/>
            <person name="Cuomo C.A."/>
            <person name="Buchler N.E."/>
            <person name="Grigoriev I.V."/>
            <person name="Spatafora J.W."/>
            <person name="Stajich J.E."/>
            <person name="James T.Y."/>
        </authorList>
    </citation>
    <scope>NUCLEOTIDE SEQUENCE</scope>
    <source>
        <strain evidence="3">AG</strain>
    </source>
</reference>
<dbReference type="GO" id="GO:0000329">
    <property type="term" value="C:fungal-type vacuole membrane"/>
    <property type="evidence" value="ECO:0007669"/>
    <property type="project" value="TreeGrafter"/>
</dbReference>
<gene>
    <name evidence="3" type="ORF">K450DRAFT_225302</name>
</gene>
<feature type="region of interest" description="Disordered" evidence="1">
    <location>
        <begin position="1"/>
        <end position="34"/>
    </location>
</feature>
<dbReference type="GeneID" id="75911701"/>
<dbReference type="PANTHER" id="PTHR28258:SF1">
    <property type="entry name" value="VACUOLAR SEGREGATION PROTEIN 7"/>
    <property type="match status" value="1"/>
</dbReference>
<dbReference type="Proteomes" id="UP001206595">
    <property type="component" value="Unassembled WGS sequence"/>
</dbReference>
<organism evidence="3 4">
    <name type="scientific">Umbelopsis ramanniana AG</name>
    <dbReference type="NCBI Taxonomy" id="1314678"/>
    <lineage>
        <taxon>Eukaryota</taxon>
        <taxon>Fungi</taxon>
        <taxon>Fungi incertae sedis</taxon>
        <taxon>Mucoromycota</taxon>
        <taxon>Mucoromycotina</taxon>
        <taxon>Umbelopsidomycetes</taxon>
        <taxon>Umbelopsidales</taxon>
        <taxon>Umbelopsidaceae</taxon>
        <taxon>Umbelopsis</taxon>
    </lineage>
</organism>
<comment type="caution">
    <text evidence="3">The sequence shown here is derived from an EMBL/GenBank/DDBJ whole genome shotgun (WGS) entry which is preliminary data.</text>
</comment>
<keyword evidence="4" id="KW-1185">Reference proteome</keyword>
<dbReference type="RefSeq" id="XP_051447889.1">
    <property type="nucleotide sequence ID" value="XM_051586353.1"/>
</dbReference>
<proteinExistence type="predicted"/>
<feature type="transmembrane region" description="Helical" evidence="2">
    <location>
        <begin position="115"/>
        <end position="138"/>
    </location>
</feature>
<dbReference type="GO" id="GO:0000011">
    <property type="term" value="P:vacuole inheritance"/>
    <property type="evidence" value="ECO:0007669"/>
    <property type="project" value="TreeGrafter"/>
</dbReference>
<keyword evidence="2" id="KW-0812">Transmembrane</keyword>
<dbReference type="GO" id="GO:0070772">
    <property type="term" value="C:PAS complex"/>
    <property type="evidence" value="ECO:0007669"/>
    <property type="project" value="TreeGrafter"/>
</dbReference>
<evidence type="ECO:0000313" key="4">
    <source>
        <dbReference type="Proteomes" id="UP001206595"/>
    </source>
</evidence>
<dbReference type="EMBL" id="MU620898">
    <property type="protein sequence ID" value="KAI8582885.1"/>
    <property type="molecule type" value="Genomic_DNA"/>
</dbReference>